<comment type="similarity">
    <text evidence="6">Belongs to the NnrD/CARKD family.</text>
</comment>
<dbReference type="AlphaFoldDB" id="K0YUZ6"/>
<dbReference type="GO" id="GO:0110051">
    <property type="term" value="P:metabolite repair"/>
    <property type="evidence" value="ECO:0007669"/>
    <property type="project" value="TreeGrafter"/>
</dbReference>
<dbReference type="InterPro" id="IPR000631">
    <property type="entry name" value="CARKD"/>
</dbReference>
<dbReference type="eggNOG" id="COG0063">
    <property type="taxonomic scope" value="Bacteria"/>
</dbReference>
<feature type="binding site" evidence="6">
    <location>
        <position position="103"/>
    </location>
    <ligand>
        <name>(6S)-NADPHX</name>
        <dbReference type="ChEBI" id="CHEBI:64076"/>
    </ligand>
</feature>
<dbReference type="Pfam" id="PF01256">
    <property type="entry name" value="Carb_kinase"/>
    <property type="match status" value="1"/>
</dbReference>
<dbReference type="InterPro" id="IPR029056">
    <property type="entry name" value="Ribokinase-like"/>
</dbReference>
<evidence type="ECO:0000256" key="5">
    <source>
        <dbReference type="ARBA" id="ARBA00023239"/>
    </source>
</evidence>
<dbReference type="HOGENOM" id="CLU_024853_2_0_11"/>
<comment type="catalytic activity">
    <reaction evidence="6">
        <text>(6S)-NADHX + ADP = AMP + phosphate + NADH + H(+)</text>
        <dbReference type="Rhea" id="RHEA:32223"/>
        <dbReference type="ChEBI" id="CHEBI:15378"/>
        <dbReference type="ChEBI" id="CHEBI:43474"/>
        <dbReference type="ChEBI" id="CHEBI:57945"/>
        <dbReference type="ChEBI" id="CHEBI:64074"/>
        <dbReference type="ChEBI" id="CHEBI:456215"/>
        <dbReference type="ChEBI" id="CHEBI:456216"/>
        <dbReference type="EC" id="4.2.1.136"/>
    </reaction>
</comment>
<keyword evidence="9" id="KW-1185">Reference proteome</keyword>
<keyword evidence="2 6" id="KW-0067">ATP-binding</keyword>
<evidence type="ECO:0000313" key="8">
    <source>
        <dbReference type="EMBL" id="EJZ83314.1"/>
    </source>
</evidence>
<dbReference type="RefSeq" id="WP_009140010.1">
    <property type="nucleotide sequence ID" value="NZ_JH815199.1"/>
</dbReference>
<comment type="catalytic activity">
    <reaction evidence="6">
        <text>(6S)-NADPHX + ADP = AMP + phosphate + NADPH + H(+)</text>
        <dbReference type="Rhea" id="RHEA:32235"/>
        <dbReference type="ChEBI" id="CHEBI:15378"/>
        <dbReference type="ChEBI" id="CHEBI:43474"/>
        <dbReference type="ChEBI" id="CHEBI:57783"/>
        <dbReference type="ChEBI" id="CHEBI:64076"/>
        <dbReference type="ChEBI" id="CHEBI:456215"/>
        <dbReference type="ChEBI" id="CHEBI:456216"/>
        <dbReference type="EC" id="4.2.1.136"/>
    </reaction>
</comment>
<dbReference type="Gene3D" id="3.40.1190.20">
    <property type="match status" value="1"/>
</dbReference>
<dbReference type="PROSITE" id="PS01050">
    <property type="entry name" value="YJEF_C_2"/>
    <property type="match status" value="1"/>
</dbReference>
<feature type="binding site" evidence="6">
    <location>
        <position position="259"/>
    </location>
    <ligand>
        <name>AMP</name>
        <dbReference type="ChEBI" id="CHEBI:456215"/>
    </ligand>
</feature>
<comment type="subunit">
    <text evidence="6">Homotetramer.</text>
</comment>
<comment type="function">
    <text evidence="6">Catalyzes the dehydration of the S-form of NAD(P)HX at the expense of ADP, which is converted to AMP. Together with NAD(P)HX epimerase, which catalyzes the epimerization of the S- and R-forms, the enzyme allows the repair of both epimers of NAD(P)HX, a damaged form of NAD(P)H that is a result of enzymatic or heat-dependent hydration.</text>
</comment>
<accession>K0YUZ6</accession>
<dbReference type="PATRIC" id="fig|742818.3.peg.1940"/>
<feature type="binding site" evidence="6">
    <location>
        <position position="260"/>
    </location>
    <ligand>
        <name>(6S)-NADPHX</name>
        <dbReference type="ChEBI" id="CHEBI:64076"/>
    </ligand>
</feature>
<keyword evidence="5 6" id="KW-0456">Lyase</keyword>
<dbReference type="EC" id="4.2.1.136" evidence="6"/>
<keyword evidence="4 6" id="KW-0520">NAD</keyword>
<dbReference type="Proteomes" id="UP000006069">
    <property type="component" value="Unassembled WGS sequence"/>
</dbReference>
<proteinExistence type="inferred from homology"/>
<evidence type="ECO:0000256" key="6">
    <source>
        <dbReference type="HAMAP-Rule" id="MF_01965"/>
    </source>
</evidence>
<dbReference type="PANTHER" id="PTHR12592">
    <property type="entry name" value="ATP-DEPENDENT (S)-NAD(P)H-HYDRATE DEHYDRATASE FAMILY MEMBER"/>
    <property type="match status" value="1"/>
</dbReference>
<feature type="domain" description="YjeF C-terminal" evidence="7">
    <location>
        <begin position="5"/>
        <end position="319"/>
    </location>
</feature>
<dbReference type="InterPro" id="IPR017953">
    <property type="entry name" value="Carbohydrate_kinase_pred_CS"/>
</dbReference>
<gene>
    <name evidence="6" type="primary">nnrD</name>
    <name evidence="8" type="ORF">HMPREF9451_01833</name>
</gene>
<dbReference type="InParanoid" id="K0YUZ6"/>
<dbReference type="PANTHER" id="PTHR12592:SF0">
    <property type="entry name" value="ATP-DEPENDENT (S)-NAD(P)H-HYDRATE DEHYDRATASE"/>
    <property type="match status" value="1"/>
</dbReference>
<dbReference type="HAMAP" id="MF_01965">
    <property type="entry name" value="NADHX_dehydratase"/>
    <property type="match status" value="1"/>
</dbReference>
<feature type="binding site" evidence="6">
    <location>
        <begin position="226"/>
        <end position="230"/>
    </location>
    <ligand>
        <name>AMP</name>
        <dbReference type="ChEBI" id="CHEBI:456215"/>
    </ligand>
</feature>
<name>K0YUZ6_9ACTN</name>
<organism evidence="8 9">
    <name type="scientific">Slackia piriformis YIT 12062</name>
    <dbReference type="NCBI Taxonomy" id="742818"/>
    <lineage>
        <taxon>Bacteria</taxon>
        <taxon>Bacillati</taxon>
        <taxon>Actinomycetota</taxon>
        <taxon>Coriobacteriia</taxon>
        <taxon>Eggerthellales</taxon>
        <taxon>Eggerthellaceae</taxon>
        <taxon>Slackia</taxon>
    </lineage>
</organism>
<evidence type="ECO:0000259" key="7">
    <source>
        <dbReference type="PROSITE" id="PS51383"/>
    </source>
</evidence>
<dbReference type="GO" id="GO:0005524">
    <property type="term" value="F:ATP binding"/>
    <property type="evidence" value="ECO:0007669"/>
    <property type="project" value="UniProtKB-KW"/>
</dbReference>
<comment type="caution">
    <text evidence="8">The sequence shown here is derived from an EMBL/GenBank/DDBJ whole genome shotgun (WGS) entry which is preliminary data.</text>
</comment>
<feature type="binding site" evidence="6">
    <location>
        <position position="159"/>
    </location>
    <ligand>
        <name>(6S)-NADPHX</name>
        <dbReference type="ChEBI" id="CHEBI:64076"/>
    </ligand>
</feature>
<protein>
    <recommendedName>
        <fullName evidence="6">ADP-dependent (S)-NAD(P)H-hydrate dehydratase</fullName>
        <ecNumber evidence="6">4.2.1.136</ecNumber>
    </recommendedName>
    <alternativeName>
        <fullName evidence="6">ADP-dependent NAD(P)HX dehydratase</fullName>
    </alternativeName>
</protein>
<comment type="cofactor">
    <cofactor evidence="6">
        <name>Mg(2+)</name>
        <dbReference type="ChEBI" id="CHEBI:18420"/>
    </cofactor>
</comment>
<dbReference type="EMBL" id="ADMD01000009">
    <property type="protein sequence ID" value="EJZ83314.1"/>
    <property type="molecule type" value="Genomic_DNA"/>
</dbReference>
<keyword evidence="1 6" id="KW-0547">Nucleotide-binding</keyword>
<dbReference type="SUPFAM" id="SSF53613">
    <property type="entry name" value="Ribokinase-like"/>
    <property type="match status" value="1"/>
</dbReference>
<reference evidence="8 9" key="1">
    <citation type="submission" date="2012-08" db="EMBL/GenBank/DDBJ databases">
        <title>The Genome Sequence of Slackia piriformis YIT 12062.</title>
        <authorList>
            <consortium name="The Broad Institute Genome Sequencing Platform"/>
            <person name="Earl A."/>
            <person name="Ward D."/>
            <person name="Feldgarden M."/>
            <person name="Gevers D."/>
            <person name="Morotomi M."/>
            <person name="Walker B."/>
            <person name="Young S.K."/>
            <person name="Zeng Q."/>
            <person name="Gargeya S."/>
            <person name="Fitzgerald M."/>
            <person name="Haas B."/>
            <person name="Abouelleil A."/>
            <person name="Alvarado L."/>
            <person name="Arachchi H.M."/>
            <person name="Berlin A.M."/>
            <person name="Chapman S.B."/>
            <person name="Goldberg J."/>
            <person name="Griggs A."/>
            <person name="Gujja S."/>
            <person name="Hansen M."/>
            <person name="Howarth C."/>
            <person name="Imamovic A."/>
            <person name="Larimer J."/>
            <person name="McCowen C."/>
            <person name="Montmayeur A."/>
            <person name="Murphy C."/>
            <person name="Neiman D."/>
            <person name="Pearson M."/>
            <person name="Priest M."/>
            <person name="Roberts A."/>
            <person name="Saif S."/>
            <person name="Shea T."/>
            <person name="Sisk P."/>
            <person name="Sykes S."/>
            <person name="Wortman J."/>
            <person name="Nusbaum C."/>
            <person name="Birren B."/>
        </authorList>
    </citation>
    <scope>NUCLEOTIDE SEQUENCE [LARGE SCALE GENOMIC DNA]</scope>
    <source>
        <strain evidence="8 9">YIT 12062</strain>
    </source>
</reference>
<evidence type="ECO:0000256" key="3">
    <source>
        <dbReference type="ARBA" id="ARBA00022857"/>
    </source>
</evidence>
<feature type="binding site" evidence="6">
    <location>
        <position position="40"/>
    </location>
    <ligand>
        <name>(6S)-NADPHX</name>
        <dbReference type="ChEBI" id="CHEBI:64076"/>
    </ligand>
</feature>
<sequence length="328" mass="33867">MKSITSKKAARALPFPRLNDNKYTRGVCELVVGSEAFVGAAILAVSAANRMGAGYIRAYVCEEAARVLHAVQPSVVTLPAGDYASASHNQDERHPRATVVGCGMRGTQVELRLVVDVLESTDAPVLVDGGGLAALAMPDGMAALKKRFIEGLPTVVTPHGGEALRMLQALHEQRALEQTASRGVLGSARDAKEFAARGARALVGNSTPQEMALALSRAFGVVCVLKGPDTFIASGDEESDRDVSALYQGTPALAKAGTGDVLAGVIGALLAQGVSAYDACVAGTFVHARAGVLASVDLGETCVTAEDVLSHLAPAVSALVRKLQKEGN</sequence>
<evidence type="ECO:0000256" key="2">
    <source>
        <dbReference type="ARBA" id="ARBA00022840"/>
    </source>
</evidence>
<dbReference type="CDD" id="cd01171">
    <property type="entry name" value="YXKO-related"/>
    <property type="match status" value="1"/>
</dbReference>
<evidence type="ECO:0000313" key="9">
    <source>
        <dbReference type="Proteomes" id="UP000006069"/>
    </source>
</evidence>
<keyword evidence="3 6" id="KW-0521">NADP</keyword>
<evidence type="ECO:0000256" key="4">
    <source>
        <dbReference type="ARBA" id="ARBA00023027"/>
    </source>
</evidence>
<dbReference type="PROSITE" id="PS51383">
    <property type="entry name" value="YJEF_C_3"/>
    <property type="match status" value="1"/>
</dbReference>
<dbReference type="GO" id="GO:0052856">
    <property type="term" value="F:NAD(P)HX epimerase activity"/>
    <property type="evidence" value="ECO:0007669"/>
    <property type="project" value="TreeGrafter"/>
</dbReference>
<dbReference type="GO" id="GO:0046496">
    <property type="term" value="P:nicotinamide nucleotide metabolic process"/>
    <property type="evidence" value="ECO:0007669"/>
    <property type="project" value="UniProtKB-UniRule"/>
</dbReference>
<evidence type="ECO:0000256" key="1">
    <source>
        <dbReference type="ARBA" id="ARBA00022741"/>
    </source>
</evidence>
<dbReference type="GO" id="GO:0052855">
    <property type="term" value="F:ADP-dependent NAD(P)H-hydrate dehydratase activity"/>
    <property type="evidence" value="ECO:0007669"/>
    <property type="project" value="UniProtKB-UniRule"/>
</dbReference>